<name>A0AAU7E0P0_9MICO</name>
<dbReference type="InterPro" id="IPR007793">
    <property type="entry name" value="DivIVA_fam"/>
</dbReference>
<evidence type="ECO:0000313" key="10">
    <source>
        <dbReference type="EMBL" id="XBH23157.1"/>
    </source>
</evidence>
<evidence type="ECO:0000256" key="9">
    <source>
        <dbReference type="SAM" id="Coils"/>
    </source>
</evidence>
<feature type="coiled-coil region" evidence="9">
    <location>
        <begin position="39"/>
        <end position="73"/>
    </location>
</feature>
<comment type="similarity">
    <text evidence="2">Belongs to the DivIVA family.</text>
</comment>
<evidence type="ECO:0000256" key="6">
    <source>
        <dbReference type="ARBA" id="ARBA00023054"/>
    </source>
</evidence>
<evidence type="ECO:0000256" key="8">
    <source>
        <dbReference type="ARBA" id="ARBA00031737"/>
    </source>
</evidence>
<sequence>MALLTPDEVLNKKFQVTKFREGYDMVEVDDFLDLVLGTLRAVYVENDELKAKLEAAEARVAELSRSAAEGESAPQVEAAQAPAPVEVVEEPVVAPVPVASVEVPAREPEMATGIIQMAQKLHDDHVRAGQEEGDRLISDARAEGSRIVREAEETSSRTLGQLEIEKSTLEAKIDELRTFERDYRIRLKSYLQNLLGDLDQRAAVGGPEDAQI</sequence>
<organism evidence="10">
    <name type="scientific">Jonesiaceae bacterium BS-20</name>
    <dbReference type="NCBI Taxonomy" id="3120821"/>
    <lineage>
        <taxon>Bacteria</taxon>
        <taxon>Bacillati</taxon>
        <taxon>Actinomycetota</taxon>
        <taxon>Actinomycetes</taxon>
        <taxon>Micrococcales</taxon>
        <taxon>Jonesiaceae</taxon>
    </lineage>
</organism>
<evidence type="ECO:0000256" key="7">
    <source>
        <dbReference type="ARBA" id="ARBA00023306"/>
    </source>
</evidence>
<keyword evidence="6 9" id="KW-0175">Coiled coil</keyword>
<dbReference type="GO" id="GO:0051301">
    <property type="term" value="P:cell division"/>
    <property type="evidence" value="ECO:0007669"/>
    <property type="project" value="UniProtKB-KW"/>
</dbReference>
<reference evidence="10" key="1">
    <citation type="submission" date="2024-02" db="EMBL/GenBank/DDBJ databases">
        <title>Tomenella chthoni gen. nov. sp. nov., a member of the family Jonesiaceae isolated from bat guano.</title>
        <authorList>
            <person name="Miller S.L."/>
            <person name="King J."/>
            <person name="Sankaranarayanan K."/>
            <person name="Lawson P.A."/>
        </authorList>
    </citation>
    <scope>NUCLEOTIDE SEQUENCE</scope>
    <source>
        <strain evidence="10">BS-20</strain>
    </source>
</reference>
<evidence type="ECO:0000256" key="1">
    <source>
        <dbReference type="ARBA" id="ARBA00004496"/>
    </source>
</evidence>
<dbReference type="PANTHER" id="PTHR35794">
    <property type="entry name" value="CELL DIVISION PROTEIN DIVIVA"/>
    <property type="match status" value="1"/>
</dbReference>
<dbReference type="GO" id="GO:0005737">
    <property type="term" value="C:cytoplasm"/>
    <property type="evidence" value="ECO:0007669"/>
    <property type="project" value="UniProtKB-SubCell"/>
</dbReference>
<evidence type="ECO:0000256" key="3">
    <source>
        <dbReference type="ARBA" id="ARBA00018787"/>
    </source>
</evidence>
<keyword evidence="5" id="KW-0132">Cell division</keyword>
<keyword evidence="4" id="KW-0963">Cytoplasm</keyword>
<evidence type="ECO:0000256" key="4">
    <source>
        <dbReference type="ARBA" id="ARBA00022490"/>
    </source>
</evidence>
<keyword evidence="7" id="KW-0131">Cell cycle</keyword>
<gene>
    <name evidence="10" type="ORF">V5R04_04905</name>
</gene>
<evidence type="ECO:0000256" key="2">
    <source>
        <dbReference type="ARBA" id="ARBA00009008"/>
    </source>
</evidence>
<comment type="subcellular location">
    <subcellularLocation>
        <location evidence="1">Cytoplasm</location>
    </subcellularLocation>
</comment>
<dbReference type="Gene3D" id="6.10.250.660">
    <property type="match status" value="1"/>
</dbReference>
<protein>
    <recommendedName>
        <fullName evidence="3">Cell wall synthesis protein Wag31</fullName>
    </recommendedName>
    <alternativeName>
        <fullName evidence="8">Antigen 84</fullName>
    </alternativeName>
</protein>
<proteinExistence type="inferred from homology"/>
<dbReference type="NCBIfam" id="TIGR03544">
    <property type="entry name" value="DivI1A_domain"/>
    <property type="match status" value="1"/>
</dbReference>
<dbReference type="EMBL" id="CP146203">
    <property type="protein sequence ID" value="XBH23157.1"/>
    <property type="molecule type" value="Genomic_DNA"/>
</dbReference>
<dbReference type="Pfam" id="PF05103">
    <property type="entry name" value="DivIVA"/>
    <property type="match status" value="1"/>
</dbReference>
<accession>A0AAU7E0P0</accession>
<evidence type="ECO:0000256" key="5">
    <source>
        <dbReference type="ARBA" id="ARBA00022618"/>
    </source>
</evidence>
<dbReference type="PANTHER" id="PTHR35794:SF2">
    <property type="entry name" value="CELL DIVISION PROTEIN DIVIVA"/>
    <property type="match status" value="1"/>
</dbReference>
<dbReference type="AlphaFoldDB" id="A0AAU7E0P0"/>
<dbReference type="InterPro" id="IPR019933">
    <property type="entry name" value="DivIVA_domain"/>
</dbReference>